<proteinExistence type="predicted"/>
<gene>
    <name evidence="1" type="ORF">RM550_16935</name>
</gene>
<evidence type="ECO:0000313" key="2">
    <source>
        <dbReference type="Proteomes" id="UP001180551"/>
    </source>
</evidence>
<name>A0ABU2T8Y9_9ACTN</name>
<comment type="caution">
    <text evidence="1">The sequence shown here is derived from an EMBL/GenBank/DDBJ whole genome shotgun (WGS) entry which is preliminary data.</text>
</comment>
<dbReference type="RefSeq" id="WP_311624547.1">
    <property type="nucleotide sequence ID" value="NZ_JAVRFE010000020.1"/>
</dbReference>
<protein>
    <submittedName>
        <fullName evidence="1">Uncharacterized protein</fullName>
    </submittedName>
</protein>
<accession>A0ABU2T8Y9</accession>
<evidence type="ECO:0000313" key="1">
    <source>
        <dbReference type="EMBL" id="MDT0457403.1"/>
    </source>
</evidence>
<keyword evidence="2" id="KW-1185">Reference proteome</keyword>
<dbReference type="Proteomes" id="UP001180551">
    <property type="component" value="Unassembled WGS sequence"/>
</dbReference>
<reference evidence="1" key="1">
    <citation type="submission" date="2024-05" db="EMBL/GenBank/DDBJ databases">
        <title>30 novel species of actinomycetes from the DSMZ collection.</title>
        <authorList>
            <person name="Nouioui I."/>
        </authorList>
    </citation>
    <scope>NUCLEOTIDE SEQUENCE</scope>
    <source>
        <strain evidence="1">DSM 41527</strain>
    </source>
</reference>
<organism evidence="1 2">
    <name type="scientific">Streptomyces mooreae</name>
    <dbReference type="NCBI Taxonomy" id="3075523"/>
    <lineage>
        <taxon>Bacteria</taxon>
        <taxon>Bacillati</taxon>
        <taxon>Actinomycetota</taxon>
        <taxon>Actinomycetes</taxon>
        <taxon>Kitasatosporales</taxon>
        <taxon>Streptomycetaceae</taxon>
        <taxon>Streptomyces</taxon>
    </lineage>
</organism>
<dbReference type="EMBL" id="JAVRFE010000020">
    <property type="protein sequence ID" value="MDT0457403.1"/>
    <property type="molecule type" value="Genomic_DNA"/>
</dbReference>
<sequence length="45" mass="4698">MALAVVLALSLTVLIGLIEGFYARGHPPGGWCQDNSATCVDRGQP</sequence>